<keyword evidence="1" id="KW-0112">Calmodulin-binding</keyword>
<protein>
    <recommendedName>
        <fullName evidence="6">DUF4005 domain-containing protein</fullName>
    </recommendedName>
</protein>
<sequence>MGRKGSWFSAIKRVFVPSSKGKSTDGQDKKTTKEKKGRGALRAGASESSEPQKPKTFLSFRLTSPRLETASPPHASSMYSLPRVASQKVSTPRTTYQKVAPPKGTTSPRITHNHKQVSFRPEPTSTDLQISATKIQAAYRGYLARRCFIALRGLVRLERVVRGENVKRQTVDALNQMQLLVRLQTQIHSRRILRMEKQALQHQAHKNDTEVETTLSKWKYNQLVHGNNEEWDTRVLKRAMPNWERGLVPWPSLNKYPRPRTSTTYRFDVANYMQPTVSSKAKVRANIANRGKHHSLQSIDDQVSMCSAVSMPSVVGRKPFNRFV</sequence>
<evidence type="ECO:0008006" key="6">
    <source>
        <dbReference type="Google" id="ProtNLM"/>
    </source>
</evidence>
<dbReference type="AlphaFoldDB" id="A0AAV3RL44"/>
<dbReference type="Pfam" id="PF00612">
    <property type="entry name" value="IQ"/>
    <property type="match status" value="1"/>
</dbReference>
<accession>A0AAV3RL44</accession>
<name>A0AAV3RL44_LITER</name>
<dbReference type="Proteomes" id="UP001454036">
    <property type="component" value="Unassembled WGS sequence"/>
</dbReference>
<evidence type="ECO:0000256" key="1">
    <source>
        <dbReference type="ARBA" id="ARBA00022860"/>
    </source>
</evidence>
<proteinExistence type="inferred from homology"/>
<dbReference type="EMBL" id="BAABME010010453">
    <property type="protein sequence ID" value="GAA0178866.1"/>
    <property type="molecule type" value="Genomic_DNA"/>
</dbReference>
<dbReference type="SMART" id="SM00015">
    <property type="entry name" value="IQ"/>
    <property type="match status" value="1"/>
</dbReference>
<organism evidence="4 5">
    <name type="scientific">Lithospermum erythrorhizon</name>
    <name type="common">Purple gromwell</name>
    <name type="synonym">Lithospermum officinale var. erythrorhizon</name>
    <dbReference type="NCBI Taxonomy" id="34254"/>
    <lineage>
        <taxon>Eukaryota</taxon>
        <taxon>Viridiplantae</taxon>
        <taxon>Streptophyta</taxon>
        <taxon>Embryophyta</taxon>
        <taxon>Tracheophyta</taxon>
        <taxon>Spermatophyta</taxon>
        <taxon>Magnoliopsida</taxon>
        <taxon>eudicotyledons</taxon>
        <taxon>Gunneridae</taxon>
        <taxon>Pentapetalae</taxon>
        <taxon>asterids</taxon>
        <taxon>lamiids</taxon>
        <taxon>Boraginales</taxon>
        <taxon>Boraginaceae</taxon>
        <taxon>Boraginoideae</taxon>
        <taxon>Lithospermeae</taxon>
        <taxon>Lithospermum</taxon>
    </lineage>
</organism>
<evidence type="ECO:0000256" key="3">
    <source>
        <dbReference type="SAM" id="MobiDB-lite"/>
    </source>
</evidence>
<dbReference type="InterPro" id="IPR000048">
    <property type="entry name" value="IQ_motif_EF-hand-BS"/>
</dbReference>
<evidence type="ECO:0000313" key="5">
    <source>
        <dbReference type="Proteomes" id="UP001454036"/>
    </source>
</evidence>
<feature type="compositionally biased region" description="Basic and acidic residues" evidence="3">
    <location>
        <begin position="22"/>
        <end position="31"/>
    </location>
</feature>
<dbReference type="PANTHER" id="PTHR32295">
    <property type="entry name" value="IQ-DOMAIN 5-RELATED"/>
    <property type="match status" value="1"/>
</dbReference>
<comment type="similarity">
    <text evidence="2">Belongs to the IQD family.</text>
</comment>
<keyword evidence="5" id="KW-1185">Reference proteome</keyword>
<evidence type="ECO:0000256" key="2">
    <source>
        <dbReference type="ARBA" id="ARBA00024341"/>
    </source>
</evidence>
<dbReference type="PROSITE" id="PS50096">
    <property type="entry name" value="IQ"/>
    <property type="match status" value="1"/>
</dbReference>
<gene>
    <name evidence="4" type="ORF">LIER_29897</name>
</gene>
<feature type="compositionally biased region" description="Polar residues" evidence="3">
    <location>
        <begin position="87"/>
        <end position="97"/>
    </location>
</feature>
<dbReference type="CDD" id="cd23767">
    <property type="entry name" value="IQCD"/>
    <property type="match status" value="1"/>
</dbReference>
<reference evidence="4 5" key="1">
    <citation type="submission" date="2024-01" db="EMBL/GenBank/DDBJ databases">
        <title>The complete chloroplast genome sequence of Lithospermum erythrorhizon: insights into the phylogenetic relationship among Boraginaceae species and the maternal lineages of purple gromwells.</title>
        <authorList>
            <person name="Okada T."/>
            <person name="Watanabe K."/>
        </authorList>
    </citation>
    <scope>NUCLEOTIDE SEQUENCE [LARGE SCALE GENOMIC DNA]</scope>
</reference>
<feature type="region of interest" description="Disordered" evidence="3">
    <location>
        <begin position="1"/>
        <end position="111"/>
    </location>
</feature>
<evidence type="ECO:0000313" key="4">
    <source>
        <dbReference type="EMBL" id="GAA0178866.1"/>
    </source>
</evidence>
<comment type="caution">
    <text evidence="4">The sequence shown here is derived from an EMBL/GenBank/DDBJ whole genome shotgun (WGS) entry which is preliminary data.</text>
</comment>
<dbReference type="GO" id="GO:0005516">
    <property type="term" value="F:calmodulin binding"/>
    <property type="evidence" value="ECO:0007669"/>
    <property type="project" value="UniProtKB-KW"/>
</dbReference>
<dbReference type="PANTHER" id="PTHR32295:SF113">
    <property type="entry name" value="PROTEIN IQ-DOMAIN 14"/>
    <property type="match status" value="1"/>
</dbReference>